<protein>
    <recommendedName>
        <fullName evidence="3">histidine kinase</fullName>
        <ecNumber evidence="3">2.7.13.3</ecNumber>
    </recommendedName>
</protein>
<dbReference type="HOGENOM" id="CLU_356290_0_0_3"/>
<dbReference type="eggNOG" id="COG2205">
    <property type="taxonomic scope" value="Bacteria"/>
</dbReference>
<dbReference type="EMBL" id="DS989872">
    <property type="protein sequence ID" value="EDX71464.1"/>
    <property type="molecule type" value="Genomic_DNA"/>
</dbReference>
<dbReference type="OrthoDB" id="9809348at2"/>
<keyword evidence="4" id="KW-0418">Kinase</keyword>
<keyword evidence="13" id="KW-1185">Reference proteome</keyword>
<dbReference type="SUPFAM" id="SSF52172">
    <property type="entry name" value="CheY-like"/>
    <property type="match status" value="1"/>
</dbReference>
<dbReference type="PANTHER" id="PTHR43081:SF1">
    <property type="entry name" value="ADENYLATE CYCLASE, TERMINAL-DIFFERENTIATION SPECIFIC"/>
    <property type="match status" value="1"/>
</dbReference>
<dbReference type="InterPro" id="IPR004358">
    <property type="entry name" value="Sig_transdc_His_kin-like_C"/>
</dbReference>
<dbReference type="InterPro" id="IPR003594">
    <property type="entry name" value="HATPase_dom"/>
</dbReference>
<dbReference type="SMART" id="SM00448">
    <property type="entry name" value="REC"/>
    <property type="match status" value="1"/>
</dbReference>
<keyword evidence="8" id="KW-1133">Transmembrane helix</keyword>
<feature type="domain" description="Guanylate cyclase" evidence="11">
    <location>
        <begin position="533"/>
        <end position="659"/>
    </location>
</feature>
<keyword evidence="5" id="KW-0902">Two-component regulatory system</keyword>
<dbReference type="InterPro" id="IPR005467">
    <property type="entry name" value="His_kinase_dom"/>
</dbReference>
<dbReference type="InterPro" id="IPR001054">
    <property type="entry name" value="A/G_cyclase"/>
</dbReference>
<dbReference type="Pfam" id="PF00072">
    <property type="entry name" value="Response_reg"/>
    <property type="match status" value="1"/>
</dbReference>
<dbReference type="PANTHER" id="PTHR43081">
    <property type="entry name" value="ADENYLATE CYCLASE, TERMINAL-DIFFERENTIATION SPECIFIC-RELATED"/>
    <property type="match status" value="1"/>
</dbReference>
<evidence type="ECO:0000256" key="2">
    <source>
        <dbReference type="ARBA" id="ARBA00005381"/>
    </source>
</evidence>
<feature type="domain" description="Response regulatory" evidence="10">
    <location>
        <begin position="375"/>
        <end position="493"/>
    </location>
</feature>
<evidence type="ECO:0000256" key="1">
    <source>
        <dbReference type="ARBA" id="ARBA00000085"/>
    </source>
</evidence>
<comment type="similarity">
    <text evidence="2">Belongs to the adenylyl cyclase class-3 family.</text>
</comment>
<evidence type="ECO:0000256" key="3">
    <source>
        <dbReference type="ARBA" id="ARBA00012438"/>
    </source>
</evidence>
<dbReference type="CDD" id="cd07302">
    <property type="entry name" value="CHD"/>
    <property type="match status" value="1"/>
</dbReference>
<dbReference type="PROSITE" id="PS50110">
    <property type="entry name" value="RESPONSE_REGULATORY"/>
    <property type="match status" value="1"/>
</dbReference>
<dbReference type="AlphaFoldDB" id="B4W2Y3"/>
<dbReference type="InterPro" id="IPR036890">
    <property type="entry name" value="HATPase_C_sf"/>
</dbReference>
<evidence type="ECO:0000256" key="5">
    <source>
        <dbReference type="ARBA" id="ARBA00023012"/>
    </source>
</evidence>
<keyword evidence="8" id="KW-0812">Transmembrane</keyword>
<dbReference type="GO" id="GO:0004673">
    <property type="term" value="F:protein histidine kinase activity"/>
    <property type="evidence" value="ECO:0007669"/>
    <property type="project" value="UniProtKB-EC"/>
</dbReference>
<evidence type="ECO:0000259" key="9">
    <source>
        <dbReference type="PROSITE" id="PS50109"/>
    </source>
</evidence>
<sequence>MKRSVILLCVVAIISTNLGFFYLASGYLTEEFYPTQKLLWLVLSVVSLSLILALPIALGLIKAFSTVQDNTKNPRFGEVPTSLPFQDNPNSKQSGDRISSIIAAQLATNQALTTNKDTTPPVLNPPVNQQPPFRDRLHEIADDLSDQDLDFLSQESNINPSALMANVKQVVNFTDTLFDAFSLKPNPPQPLNPSVDLRSITQDVLELCQPLIRQKNLQLRNSIVADFPQFKADADQLQQILYNLIIDMIKFTEQGAIDVSATITPDQLKLTIADIGITIPAEQLLENAYSATIQQYSSTAVGLILTRRLVELNGGQLRVESIGNQGSRFILTLPISENQQIPLAASGEKPLSLVKPTNKIPAKFKTSPVFSQSFRILIVDNESVNWQPLLKLFLSSPNYSVKRVSNGSQALAEIEKGFQPNLLIVDTGISPMDGYELCQIIRTFFSANELPIILVDDKENQPDWQKIGNYRINDYWTKPIKPNEMIARINPYLKLNQINANCDRFIPPKLLQILGYTNLGEAQLGDCVQRDMTIMFADIRSFTTLSEKMSPQENFDFINNYFKKVVPTIRQHNGFVDKYIGDAIMAVFPEKAEEALDAAIEMQKQIAIYNGKQEENGTLPISVGMGLHSGSLMLGTIGEEQRMEATVISDAVNLASRLEGLTKIFGASIIFSEKFLLSLDNPLSYNYRFLGKVPVKGRKKAVSVFEAFDGEPLTSVNLKIKHRGKFELGIHLFYSRKFAEGYKIFKGICQENNQDKTALFYMKRCRKFHKLWMWGQWDDFNSKRYQF</sequence>
<name>B4W2Y3_9CYAN</name>
<proteinExistence type="inferred from homology"/>
<dbReference type="Gene3D" id="3.40.50.2300">
    <property type="match status" value="1"/>
</dbReference>
<dbReference type="Gene3D" id="3.30.565.10">
    <property type="entry name" value="Histidine kinase-like ATPase, C-terminal domain"/>
    <property type="match status" value="1"/>
</dbReference>
<dbReference type="Pfam" id="PF02518">
    <property type="entry name" value="HATPase_c"/>
    <property type="match status" value="1"/>
</dbReference>
<feature type="transmembrane region" description="Helical" evidence="8">
    <location>
        <begin position="5"/>
        <end position="27"/>
    </location>
</feature>
<dbReference type="InterPro" id="IPR011006">
    <property type="entry name" value="CheY-like_superfamily"/>
</dbReference>
<dbReference type="eggNOG" id="COG2114">
    <property type="taxonomic scope" value="Bacteria"/>
</dbReference>
<keyword evidence="6" id="KW-0597">Phosphoprotein</keyword>
<feature type="modified residue" description="4-aspartylphosphate" evidence="6">
    <location>
        <position position="426"/>
    </location>
</feature>
<dbReference type="PROSITE" id="PS50109">
    <property type="entry name" value="HIS_KIN"/>
    <property type="match status" value="1"/>
</dbReference>
<evidence type="ECO:0000313" key="12">
    <source>
        <dbReference type="EMBL" id="EDX71464.1"/>
    </source>
</evidence>
<evidence type="ECO:0000259" key="10">
    <source>
        <dbReference type="PROSITE" id="PS50110"/>
    </source>
</evidence>
<dbReference type="SUPFAM" id="SSF55073">
    <property type="entry name" value="Nucleotide cyclase"/>
    <property type="match status" value="1"/>
</dbReference>
<dbReference type="SMART" id="SM00387">
    <property type="entry name" value="HATPase_c"/>
    <property type="match status" value="1"/>
</dbReference>
<accession>B4W2Y3</accession>
<feature type="transmembrane region" description="Helical" evidence="8">
    <location>
        <begin position="39"/>
        <end position="61"/>
    </location>
</feature>
<evidence type="ECO:0000313" key="13">
    <source>
        <dbReference type="Proteomes" id="UP000003835"/>
    </source>
</evidence>
<dbReference type="RefSeq" id="WP_006105630.1">
    <property type="nucleotide sequence ID" value="NZ_DS989872.1"/>
</dbReference>
<feature type="region of interest" description="Disordered" evidence="7">
    <location>
        <begin position="75"/>
        <end position="95"/>
    </location>
</feature>
<evidence type="ECO:0000256" key="4">
    <source>
        <dbReference type="ARBA" id="ARBA00022777"/>
    </source>
</evidence>
<keyword evidence="8" id="KW-0472">Membrane</keyword>
<evidence type="ECO:0000256" key="8">
    <source>
        <dbReference type="SAM" id="Phobius"/>
    </source>
</evidence>
<evidence type="ECO:0000256" key="7">
    <source>
        <dbReference type="SAM" id="MobiDB-lite"/>
    </source>
</evidence>
<dbReference type="GO" id="GO:0006171">
    <property type="term" value="P:cAMP biosynthetic process"/>
    <property type="evidence" value="ECO:0007669"/>
    <property type="project" value="TreeGrafter"/>
</dbReference>
<dbReference type="PRINTS" id="PR00344">
    <property type="entry name" value="BCTRLSENSOR"/>
</dbReference>
<organism evidence="12 13">
    <name type="scientific">Coleofasciculus chthonoplastes PCC 7420</name>
    <dbReference type="NCBI Taxonomy" id="118168"/>
    <lineage>
        <taxon>Bacteria</taxon>
        <taxon>Bacillati</taxon>
        <taxon>Cyanobacteriota</taxon>
        <taxon>Cyanophyceae</taxon>
        <taxon>Coleofasciculales</taxon>
        <taxon>Coleofasciculaceae</taxon>
        <taxon>Coleofasciculus</taxon>
    </lineage>
</organism>
<dbReference type="Gene3D" id="3.30.70.1230">
    <property type="entry name" value="Nucleotide cyclase"/>
    <property type="match status" value="1"/>
</dbReference>
<reference evidence="12 13" key="1">
    <citation type="submission" date="2008-07" db="EMBL/GenBank/DDBJ databases">
        <authorList>
            <person name="Tandeau de Marsac N."/>
            <person name="Ferriera S."/>
            <person name="Johnson J."/>
            <person name="Kravitz S."/>
            <person name="Beeson K."/>
            <person name="Sutton G."/>
            <person name="Rogers Y.-H."/>
            <person name="Friedman R."/>
            <person name="Frazier M."/>
            <person name="Venter J.C."/>
        </authorList>
    </citation>
    <scope>NUCLEOTIDE SEQUENCE [LARGE SCALE GENOMIC DNA]</scope>
    <source>
        <strain evidence="12 13">PCC 7420</strain>
    </source>
</reference>
<feature type="domain" description="Histidine kinase" evidence="9">
    <location>
        <begin position="135"/>
        <end position="337"/>
    </location>
</feature>
<dbReference type="EC" id="2.7.13.3" evidence="3"/>
<comment type="catalytic activity">
    <reaction evidence="1">
        <text>ATP + protein L-histidine = ADP + protein N-phospho-L-histidine.</text>
        <dbReference type="EC" id="2.7.13.3"/>
    </reaction>
</comment>
<evidence type="ECO:0000259" key="11">
    <source>
        <dbReference type="PROSITE" id="PS50125"/>
    </source>
</evidence>
<feature type="compositionally biased region" description="Polar residues" evidence="7">
    <location>
        <begin position="83"/>
        <end position="95"/>
    </location>
</feature>
<dbReference type="InterPro" id="IPR050697">
    <property type="entry name" value="Adenylyl/Guanylyl_Cyclase_3/4"/>
</dbReference>
<dbReference type="STRING" id="118168.MC7420_30"/>
<dbReference type="Pfam" id="PF00211">
    <property type="entry name" value="Guanylate_cyc"/>
    <property type="match status" value="1"/>
</dbReference>
<dbReference type="SMART" id="SM00044">
    <property type="entry name" value="CYCc"/>
    <property type="match status" value="1"/>
</dbReference>
<dbReference type="eggNOG" id="COG0745">
    <property type="taxonomic scope" value="Bacteria"/>
</dbReference>
<dbReference type="InterPro" id="IPR001789">
    <property type="entry name" value="Sig_transdc_resp-reg_receiver"/>
</dbReference>
<dbReference type="GO" id="GO:0004016">
    <property type="term" value="F:adenylate cyclase activity"/>
    <property type="evidence" value="ECO:0007669"/>
    <property type="project" value="UniProtKB-ARBA"/>
</dbReference>
<keyword evidence="4" id="KW-0808">Transferase</keyword>
<gene>
    <name evidence="12" type="ORF">MC7420_30</name>
</gene>
<dbReference type="SUPFAM" id="SSF55874">
    <property type="entry name" value="ATPase domain of HSP90 chaperone/DNA topoisomerase II/histidine kinase"/>
    <property type="match status" value="1"/>
</dbReference>
<evidence type="ECO:0000256" key="6">
    <source>
        <dbReference type="PROSITE-ProRule" id="PRU00169"/>
    </source>
</evidence>
<dbReference type="InterPro" id="IPR029787">
    <property type="entry name" value="Nucleotide_cyclase"/>
</dbReference>
<dbReference type="Proteomes" id="UP000003835">
    <property type="component" value="Unassembled WGS sequence"/>
</dbReference>
<dbReference type="PROSITE" id="PS50125">
    <property type="entry name" value="GUANYLATE_CYCLASE_2"/>
    <property type="match status" value="1"/>
</dbReference>
<dbReference type="GO" id="GO:0000160">
    <property type="term" value="P:phosphorelay signal transduction system"/>
    <property type="evidence" value="ECO:0007669"/>
    <property type="project" value="UniProtKB-KW"/>
</dbReference>